<comment type="similarity">
    <text evidence="2">Belongs to the flavin monoamine oxidase family.</text>
</comment>
<dbReference type="AlphaFoldDB" id="A0A1X1RM40"/>
<organism evidence="6 8">
    <name type="scientific">Mycobacterium celatum</name>
    <dbReference type="NCBI Taxonomy" id="28045"/>
    <lineage>
        <taxon>Bacteria</taxon>
        <taxon>Bacillati</taxon>
        <taxon>Actinomycetota</taxon>
        <taxon>Actinomycetes</taxon>
        <taxon>Mycobacteriales</taxon>
        <taxon>Mycobacteriaceae</taxon>
        <taxon>Mycobacterium</taxon>
    </lineage>
</organism>
<dbReference type="Gene3D" id="3.50.50.60">
    <property type="entry name" value="FAD/NAD(P)-binding domain"/>
    <property type="match status" value="1"/>
</dbReference>
<dbReference type="InterPro" id="IPR002937">
    <property type="entry name" value="Amino_oxidase"/>
</dbReference>
<dbReference type="SUPFAM" id="SSF51905">
    <property type="entry name" value="FAD/NAD(P)-binding domain"/>
    <property type="match status" value="1"/>
</dbReference>
<feature type="binding site" evidence="4">
    <location>
        <position position="424"/>
    </location>
    <ligand>
        <name>FAD</name>
        <dbReference type="ChEBI" id="CHEBI:57692"/>
    </ligand>
</feature>
<reference evidence="7 9" key="2">
    <citation type="journal article" date="2017" name="Infect. Genet. Evol.">
        <title>The new phylogeny of the genus Mycobacterium: The old and the news.</title>
        <authorList>
            <person name="Tortoli E."/>
            <person name="Fedrizzi T."/>
            <person name="Meehan C.J."/>
            <person name="Trovato A."/>
            <person name="Grottola A."/>
            <person name="Giacobazzi E."/>
            <person name="Serpini G.F."/>
            <person name="Tagliazucchi S."/>
            <person name="Fabio A."/>
            <person name="Bettua C."/>
            <person name="Bertorelli R."/>
            <person name="Frascaro F."/>
            <person name="De Sanctis V."/>
            <person name="Pecorari M."/>
            <person name="Jousson O."/>
            <person name="Segata N."/>
            <person name="Cirillo D.M."/>
        </authorList>
    </citation>
    <scope>NUCLEOTIDE SEQUENCE [LARGE SCALE GENOMIC DNA]</scope>
    <source>
        <strain evidence="7 9">NCTC 12882</strain>
    </source>
</reference>
<evidence type="ECO:0000313" key="8">
    <source>
        <dbReference type="Proteomes" id="UP000193907"/>
    </source>
</evidence>
<dbReference type="GO" id="GO:0016491">
    <property type="term" value="F:oxidoreductase activity"/>
    <property type="evidence" value="ECO:0007669"/>
    <property type="project" value="UniProtKB-KW"/>
</dbReference>
<evidence type="ECO:0000256" key="2">
    <source>
        <dbReference type="ARBA" id="ARBA00005995"/>
    </source>
</evidence>
<feature type="domain" description="Amine oxidase" evidence="5">
    <location>
        <begin position="15"/>
        <end position="448"/>
    </location>
</feature>
<sequence>MTQPDFDVAVVGAGVAGLVAARDLVRGGYRVAVLEARDRVGGRLLNAALPDGAPIEAGGQWVGPGHTRILNLIAELGLSLFPTFTDGWHVLELNGRRVTYSGRIPRLNPVVLADIGYGSWRLQRLGRRLSAPGDAVGDRAAALDGQTFATWIGGHAHTRGGREFLRLVTRAIFAAEPEDLSALWACSYLAANGGLEAMISTRGGALQDRIVGGSQRIALSLAAELGDTIHLNCPATDVDWDDDSVRIRCANSTTLSARQAIFAIPPVLSGRIRYNPALPADRDQLTQRMPMGRVIKTNVVYDEPFWRGDGFSGQASSNRRAAGTVLDNTPASGCPGVLVVFVAARYADAAARLSHHDRRARVLSDLAAYFGPTATKPIGYIEHDWAAEQYTRGCYAAFTAPSTLSRYAAALRAPVGPLHWAGSETARCATGSIDGAVESGQRSAGEVIKVLQRCRERTGAQNSTGRT</sequence>
<dbReference type="InterPro" id="IPR036188">
    <property type="entry name" value="FAD/NAD-bd_sf"/>
</dbReference>
<reference evidence="6 8" key="1">
    <citation type="submission" date="2016-01" db="EMBL/GenBank/DDBJ databases">
        <title>The new phylogeny of the genus Mycobacterium.</title>
        <authorList>
            <person name="Tarcisio F."/>
            <person name="Conor M."/>
            <person name="Antonella G."/>
            <person name="Elisabetta G."/>
            <person name="Giulia F.S."/>
            <person name="Sara T."/>
            <person name="Anna F."/>
            <person name="Clotilde B."/>
            <person name="Roberto B."/>
            <person name="Veronica D.S."/>
            <person name="Fabio R."/>
            <person name="Monica P."/>
            <person name="Olivier J."/>
            <person name="Enrico T."/>
            <person name="Nicola S."/>
        </authorList>
    </citation>
    <scope>NUCLEOTIDE SEQUENCE [LARGE SCALE GENOMIC DNA]</scope>
    <source>
        <strain evidence="6 8">DSM 44243</strain>
    </source>
</reference>
<evidence type="ECO:0000256" key="1">
    <source>
        <dbReference type="ARBA" id="ARBA00001974"/>
    </source>
</evidence>
<keyword evidence="3" id="KW-0560">Oxidoreductase</keyword>
<dbReference type="Proteomes" id="UP000230971">
    <property type="component" value="Unassembled WGS sequence"/>
</dbReference>
<gene>
    <name evidence="6" type="ORF">AWB95_18365</name>
    <name evidence="7" type="ORF">CQY23_06200</name>
</gene>
<name>A0A1X1RM40_MYCCE</name>
<dbReference type="InterPro" id="IPR050703">
    <property type="entry name" value="Flavin_MAO"/>
</dbReference>
<accession>A0A1X1RM40</accession>
<dbReference type="InterPro" id="IPR001613">
    <property type="entry name" value="Flavin_amine_oxidase"/>
</dbReference>
<dbReference type="EMBL" id="LQOM01000040">
    <property type="protein sequence ID" value="ORV09318.1"/>
    <property type="molecule type" value="Genomic_DNA"/>
</dbReference>
<evidence type="ECO:0000313" key="6">
    <source>
        <dbReference type="EMBL" id="ORV09318.1"/>
    </source>
</evidence>
<evidence type="ECO:0000256" key="3">
    <source>
        <dbReference type="ARBA" id="ARBA00023002"/>
    </source>
</evidence>
<dbReference type="SUPFAM" id="SSF54373">
    <property type="entry name" value="FAD-linked reductases, C-terminal domain"/>
    <property type="match status" value="1"/>
</dbReference>
<evidence type="ECO:0000313" key="7">
    <source>
        <dbReference type="EMBL" id="PIB79947.1"/>
    </source>
</evidence>
<feature type="binding site" evidence="4">
    <location>
        <begin position="35"/>
        <end position="36"/>
    </location>
    <ligand>
        <name>FAD</name>
        <dbReference type="ChEBI" id="CHEBI:57692"/>
    </ligand>
</feature>
<dbReference type="Proteomes" id="UP000193907">
    <property type="component" value="Unassembled WGS sequence"/>
</dbReference>
<comment type="cofactor">
    <cofactor evidence="1">
        <name>FAD</name>
        <dbReference type="ChEBI" id="CHEBI:57692"/>
    </cofactor>
</comment>
<evidence type="ECO:0000313" key="9">
    <source>
        <dbReference type="Proteomes" id="UP000230971"/>
    </source>
</evidence>
<evidence type="ECO:0000256" key="4">
    <source>
        <dbReference type="PIRSR" id="PIRSR601613-1"/>
    </source>
</evidence>
<feature type="binding site" evidence="4">
    <location>
        <position position="341"/>
    </location>
    <ligand>
        <name>substrate</name>
    </ligand>
</feature>
<dbReference type="PRINTS" id="PR00757">
    <property type="entry name" value="AMINEOXDASEF"/>
</dbReference>
<dbReference type="Pfam" id="PF01593">
    <property type="entry name" value="Amino_oxidase"/>
    <property type="match status" value="1"/>
</dbReference>
<dbReference type="STRING" id="28045.AWB95_18365"/>
<dbReference type="EMBL" id="PDKV01000005">
    <property type="protein sequence ID" value="PIB79947.1"/>
    <property type="molecule type" value="Genomic_DNA"/>
</dbReference>
<proteinExistence type="inferred from homology"/>
<protein>
    <submittedName>
        <fullName evidence="6 7">Oxidoreductase</fullName>
    </submittedName>
</protein>
<comment type="caution">
    <text evidence="6">The sequence shown here is derived from an EMBL/GenBank/DDBJ whole genome shotgun (WGS) entry which is preliminary data.</text>
</comment>
<keyword evidence="8" id="KW-1185">Reference proteome</keyword>
<dbReference type="RefSeq" id="WP_062538810.1">
    <property type="nucleotide sequence ID" value="NZ_BBUN01000060.1"/>
</dbReference>
<evidence type="ECO:0000259" key="5">
    <source>
        <dbReference type="Pfam" id="PF01593"/>
    </source>
</evidence>
<dbReference type="PANTHER" id="PTHR43563:SF1">
    <property type="entry name" value="AMINE OXIDASE [FLAVIN-CONTAINING] B"/>
    <property type="match status" value="1"/>
</dbReference>
<dbReference type="PANTHER" id="PTHR43563">
    <property type="entry name" value="AMINE OXIDASE"/>
    <property type="match status" value="1"/>
</dbReference>